<dbReference type="PANTHER" id="PTHR43413">
    <property type="entry name" value="TRANSCRIPTIONAL REGULATOR, ASNC FAMILY"/>
    <property type="match status" value="1"/>
</dbReference>
<comment type="pathway">
    <text evidence="2">Porphyrin-containing compound metabolism.</text>
</comment>
<proteinExistence type="inferred from homology"/>
<reference evidence="15 20" key="5">
    <citation type="submission" date="2018-07" db="EMBL/GenBank/DDBJ databases">
        <title>Mechanisms of high-level aminoglycoside resistance among Gram-negative pathogens in Brazil.</title>
        <authorList>
            <person name="Ballaben A.S."/>
            <person name="Darini A.L.C."/>
            <person name="Doi Y."/>
        </authorList>
    </citation>
    <scope>NUCLEOTIDE SEQUENCE [LARGE SCALE GENOMIC DNA]</scope>
    <source>
        <strain evidence="15 20">B2-305</strain>
    </source>
</reference>
<evidence type="ECO:0000259" key="10">
    <source>
        <dbReference type="Pfam" id="PF22451"/>
    </source>
</evidence>
<dbReference type="Proteomes" id="UP000284767">
    <property type="component" value="Unassembled WGS sequence"/>
</dbReference>
<evidence type="ECO:0000256" key="5">
    <source>
        <dbReference type="ARBA" id="ARBA00023471"/>
    </source>
</evidence>
<dbReference type="GO" id="GO:0016829">
    <property type="term" value="F:lyase activity"/>
    <property type="evidence" value="ECO:0007669"/>
    <property type="project" value="UniProtKB-KW"/>
</dbReference>
<evidence type="ECO:0000313" key="18">
    <source>
        <dbReference type="Proteomes" id="UP000045039"/>
    </source>
</evidence>
<dbReference type="AlphaFoldDB" id="A0A0C6E9K3"/>
<name>A0A0C6E9K3_PSEAI</name>
<comment type="subunit">
    <text evidence="4">Probably forms a complex composed of NirD, NirL, NirG and NirH. All proteins are required for the total conversion of siroheme to didecarboxysiroheme.</text>
</comment>
<evidence type="ECO:0000313" key="19">
    <source>
        <dbReference type="Proteomes" id="UP000194857"/>
    </source>
</evidence>
<evidence type="ECO:0000259" key="9">
    <source>
        <dbReference type="Pfam" id="PF17805"/>
    </source>
</evidence>
<reference evidence="17 22" key="4">
    <citation type="submission" date="2017-08" db="EMBL/GenBank/DDBJ databases">
        <authorList>
            <person name="Feschi L."/>
            <person name="Jeukens J."/>
            <person name="Emond-Rheault J.-G."/>
            <person name="Kukavica-Ibrulj I."/>
            <person name="Boyle B."/>
            <person name="Levesque R.C."/>
        </authorList>
    </citation>
    <scope>NUCLEOTIDE SEQUENCE [LARGE SCALE GENOMIC DNA]</scope>
    <source>
        <strain evidence="17 22">PA-W36</strain>
    </source>
</reference>
<dbReference type="RefSeq" id="WP_003111534.1">
    <property type="nucleotide sequence ID" value="NZ_AP014651.1"/>
</dbReference>
<evidence type="ECO:0000313" key="20">
    <source>
        <dbReference type="Proteomes" id="UP000253594"/>
    </source>
</evidence>
<gene>
    <name evidence="16" type="ORF">ALP65_02886</name>
    <name evidence="14" type="ORF">CAZ10_18540</name>
    <name evidence="15" type="ORF">DT376_28040</name>
    <name evidence="12" type="ORF">GNQ48_07355</name>
    <name evidence="13" type="ORF">GUL26_17995</name>
    <name evidence="17" type="ORF">IPC1295_09160</name>
    <name evidence="11" type="ORF">PAERUG_P19_London_7_VIM_2_05_10_01998</name>
</gene>
<dbReference type="FunFam" id="3.30.70.3460:FF:000003">
    <property type="entry name" value="Heme d1 biosynthesis protein NirL"/>
    <property type="match status" value="1"/>
</dbReference>
<evidence type="ECO:0000313" key="23">
    <source>
        <dbReference type="Proteomes" id="UP000433532"/>
    </source>
</evidence>
<accession>A0A0C6E9K3</accession>
<reference evidence="18" key="1">
    <citation type="submission" date="2015-06" db="EMBL/GenBank/DDBJ databases">
        <authorList>
            <person name="Radhakrishnan Rajesh"/>
            <person name="Underwood Anthony"/>
            <person name="Al-Shahib Ali"/>
        </authorList>
    </citation>
    <scope>NUCLEOTIDE SEQUENCE [LARGE SCALE GENOMIC DNA]</scope>
    <source>
        <strain evidence="18">P19_London_7_VIM_2_05_10</strain>
    </source>
</reference>
<evidence type="ECO:0000313" key="11">
    <source>
        <dbReference type="EMBL" id="CRO57434.1"/>
    </source>
</evidence>
<accession>A0A1S1CA59</accession>
<feature type="domain" description="Siroheme decarboxylase AsnC-like ligand binding" evidence="9">
    <location>
        <begin position="69"/>
        <end position="156"/>
    </location>
</feature>
<dbReference type="Gene3D" id="3.30.70.3460">
    <property type="match status" value="1"/>
</dbReference>
<dbReference type="PANTHER" id="PTHR43413:SF1">
    <property type="entry name" value="SIROHEME DECARBOXYLASE NIRL SUBUNIT"/>
    <property type="match status" value="1"/>
</dbReference>
<dbReference type="SMR" id="A0A0C6E9K3"/>
<dbReference type="EMBL" id="CVVU01000111">
    <property type="protein sequence ID" value="CRO57434.1"/>
    <property type="molecule type" value="Genomic_DNA"/>
</dbReference>
<dbReference type="Pfam" id="PF17805">
    <property type="entry name" value="AsnC_trans_reg2"/>
    <property type="match status" value="1"/>
</dbReference>
<reference evidence="14 19" key="3">
    <citation type="submission" date="2017-05" db="EMBL/GenBank/DDBJ databases">
        <authorList>
            <person name="Song R."/>
            <person name="Chenine A.L."/>
            <person name="Ruprecht R.M."/>
        </authorList>
    </citation>
    <scope>NUCLEOTIDE SEQUENCE [LARGE SCALE GENOMIC DNA]</scope>
    <source>
        <strain evidence="14 19">S567_C10_BS</strain>
    </source>
</reference>
<evidence type="ECO:0000256" key="8">
    <source>
        <dbReference type="ARBA" id="ARBA00074756"/>
    </source>
</evidence>
<evidence type="ECO:0000313" key="14">
    <source>
        <dbReference type="EMBL" id="OTI60282.1"/>
    </source>
</evidence>
<reference evidence="13" key="9">
    <citation type="submission" date="2020-01" db="EMBL/GenBank/DDBJ databases">
        <title>Bacteria Cultured from War Wounds Associated with the Conflict in Eastern Ukraine.</title>
        <authorList>
            <person name="Snesrud E."/>
            <person name="Galac M.R."/>
            <person name="Mc Gann P."/>
            <person name="Valentine K."/>
            <person name="Viacheslav K."/>
        </authorList>
    </citation>
    <scope>NUCLEOTIDE SEQUENCE</scope>
    <source>
        <strain evidence="13">VNMU148</strain>
    </source>
</reference>
<evidence type="ECO:0000313" key="13">
    <source>
        <dbReference type="EMBL" id="MZZ14143.1"/>
    </source>
</evidence>
<dbReference type="Pfam" id="PF22451">
    <property type="entry name" value="NirdL-like_HTH"/>
    <property type="match status" value="1"/>
</dbReference>
<comment type="function">
    <text evidence="6">Involved in heme d1 biosynthesis. Catalyzes the decarboxylation of siroheme into didecarboxysiroheme.</text>
</comment>
<reference evidence="11" key="2">
    <citation type="submission" date="2015-06" db="EMBL/GenBank/DDBJ databases">
        <authorList>
            <person name="Radhakrishnan R."/>
            <person name="Underwood A."/>
            <person name="Al-Shahib A."/>
        </authorList>
    </citation>
    <scope>NUCLEOTIDE SEQUENCE</scope>
    <source>
        <strain evidence="11">P19_London_7_VIM_2_05_10</strain>
    </source>
</reference>
<evidence type="ECO:0000256" key="2">
    <source>
        <dbReference type="ARBA" id="ARBA00023444"/>
    </source>
</evidence>
<evidence type="ECO:0000256" key="3">
    <source>
        <dbReference type="ARBA" id="ARBA00023457"/>
    </source>
</evidence>
<evidence type="ECO:0000313" key="15">
    <source>
        <dbReference type="EMBL" id="RCI71637.1"/>
    </source>
</evidence>
<reference evidence="12 23" key="8">
    <citation type="submission" date="2019-11" db="EMBL/GenBank/DDBJ databases">
        <title>Genomes of ocular Pseudomonas aeruginosa isolates.</title>
        <authorList>
            <person name="Khan M."/>
            <person name="Rice S.A."/>
            <person name="Willcox M.D.P."/>
            <person name="Stapleton F."/>
        </authorList>
    </citation>
    <scope>NUCLEOTIDE SEQUENCE [LARGE SCALE GENOMIC DNA]</scope>
    <source>
        <strain evidence="12 23">PA221</strain>
    </source>
</reference>
<dbReference type="Proteomes" id="UP000270834">
    <property type="component" value="Unassembled WGS sequence"/>
</dbReference>
<comment type="catalytic activity">
    <reaction evidence="7">
        <text>siroheme + 2 H(+) = 12,18-didecarboxysiroheme + 2 CO2</text>
        <dbReference type="Rhea" id="RHEA:19093"/>
        <dbReference type="ChEBI" id="CHEBI:15378"/>
        <dbReference type="ChEBI" id="CHEBI:16526"/>
        <dbReference type="ChEBI" id="CHEBI:60052"/>
        <dbReference type="ChEBI" id="CHEBI:140497"/>
        <dbReference type="EC" id="4.1.1.111"/>
    </reaction>
</comment>
<dbReference type="EMBL" id="NFFZ01000009">
    <property type="protein sequence ID" value="OTI60282.1"/>
    <property type="molecule type" value="Genomic_DNA"/>
</dbReference>
<evidence type="ECO:0000313" key="16">
    <source>
        <dbReference type="EMBL" id="RMS56339.1"/>
    </source>
</evidence>
<dbReference type="EMBL" id="WXZT01000012">
    <property type="protein sequence ID" value="MZZ14143.1"/>
    <property type="molecule type" value="Genomic_DNA"/>
</dbReference>
<dbReference type="Proteomes" id="UP000433532">
    <property type="component" value="Unassembled WGS sequence"/>
</dbReference>
<keyword evidence="1" id="KW-0456">Lyase</keyword>
<evidence type="ECO:0000313" key="21">
    <source>
        <dbReference type="Proteomes" id="UP000270834"/>
    </source>
</evidence>
<evidence type="ECO:0000313" key="17">
    <source>
        <dbReference type="EMBL" id="RPM19317.1"/>
    </source>
</evidence>
<evidence type="ECO:0000256" key="1">
    <source>
        <dbReference type="ARBA" id="ARBA00023239"/>
    </source>
</evidence>
<dbReference type="EMBL" id="WOAD01000004">
    <property type="protein sequence ID" value="MUI34818.1"/>
    <property type="molecule type" value="Genomic_DNA"/>
</dbReference>
<dbReference type="Proteomes" id="UP000253594">
    <property type="component" value="Unassembled WGS sequence"/>
</dbReference>
<dbReference type="Proteomes" id="UP000644192">
    <property type="component" value="Unassembled WGS sequence"/>
</dbReference>
<dbReference type="Proteomes" id="UP000045039">
    <property type="component" value="Unassembled WGS sequence"/>
</dbReference>
<comment type="caution">
    <text evidence="14">The sequence shown here is derived from an EMBL/GenBank/DDBJ whole genome shotgun (WGS) entry which is preliminary data.</text>
</comment>
<evidence type="ECO:0000313" key="22">
    <source>
        <dbReference type="Proteomes" id="UP000284767"/>
    </source>
</evidence>
<dbReference type="InterPro" id="IPR053953">
    <property type="entry name" value="NirdL-like_HTH"/>
</dbReference>
<dbReference type="EMBL" id="RBSQ01000512">
    <property type="protein sequence ID" value="RMS56339.1"/>
    <property type="molecule type" value="Genomic_DNA"/>
</dbReference>
<reference evidence="16 21" key="6">
    <citation type="submission" date="2018-08" db="EMBL/GenBank/DDBJ databases">
        <title>Recombination of ecologically and evolutionarily significant loci maintains genetic cohesion in the Pseudomonas syringae species complex.</title>
        <authorList>
            <person name="Dillon M."/>
            <person name="Thakur S."/>
            <person name="Almeida R.N.D."/>
            <person name="Weir B.S."/>
            <person name="Guttman D.S."/>
        </authorList>
    </citation>
    <scope>NUCLEOTIDE SEQUENCE [LARGE SCALE GENOMIC DNA]</scope>
    <source>
        <strain evidence="16 21">ICMP 7846</strain>
    </source>
</reference>
<feature type="domain" description="Siroheme decarboxylase NirL-like HTH" evidence="10">
    <location>
        <begin position="19"/>
        <end position="58"/>
    </location>
</feature>
<dbReference type="InterPro" id="IPR050684">
    <property type="entry name" value="HTH-Siroheme_Decarb"/>
</dbReference>
<organism evidence="14 19">
    <name type="scientific">Pseudomonas aeruginosa</name>
    <dbReference type="NCBI Taxonomy" id="287"/>
    <lineage>
        <taxon>Bacteria</taxon>
        <taxon>Pseudomonadati</taxon>
        <taxon>Pseudomonadota</taxon>
        <taxon>Gammaproteobacteria</taxon>
        <taxon>Pseudomonadales</taxon>
        <taxon>Pseudomonadaceae</taxon>
        <taxon>Pseudomonas</taxon>
    </lineage>
</organism>
<dbReference type="Proteomes" id="UP000194857">
    <property type="component" value="Unassembled WGS sequence"/>
</dbReference>
<dbReference type="EMBL" id="QORE01001302">
    <property type="protein sequence ID" value="RCI71637.1"/>
    <property type="molecule type" value="Genomic_DNA"/>
</dbReference>
<sequence>MNPVEPLAAPQRQHLRYLLEQGLPLASRPYRVLAERIGAGEDEVLEQVRRWDEDGLFRRFGVILHHRALGYTANAMLVLDVADAEVDAVGRALAHETIVSLCYRRPRRLPMWPYNLFCMIHGRERGEVERQIEALLERHALRQTPHRWLFSLRAYKQCGGRYTAPPADLERRHG</sequence>
<evidence type="ECO:0000256" key="7">
    <source>
        <dbReference type="ARBA" id="ARBA00048470"/>
    </source>
</evidence>
<reference evidence="17 22" key="7">
    <citation type="submission" date="2019-01" db="EMBL/GenBank/DDBJ databases">
        <title>The Pseudomonas aeruginosa pan-genome provides new insights on its population structure, horizontal gene transfer and pathogenicity.</title>
        <authorList>
            <person name="Freschi L."/>
            <person name="Vincent A.T."/>
            <person name="Jeukens J."/>
            <person name="Emond-Rheault J.-G."/>
            <person name="Kukavica-Ibrulj I."/>
            <person name="Dupont M.-J."/>
            <person name="Charette S.J."/>
            <person name="Boyle B."/>
            <person name="Levesque R.C."/>
        </authorList>
    </citation>
    <scope>NUCLEOTIDE SEQUENCE [LARGE SCALE GENOMIC DNA]</scope>
    <source>
        <strain evidence="17 22">PA-W36</strain>
    </source>
</reference>
<protein>
    <recommendedName>
        <fullName evidence="8">Siroheme decarboxylase NirL subunit</fullName>
        <ecNumber evidence="5">4.1.1.111</ecNumber>
    </recommendedName>
</protein>
<dbReference type="InterPro" id="IPR040523">
    <property type="entry name" value="AsnC_trans_reg2"/>
</dbReference>
<dbReference type="EC" id="4.1.1.111" evidence="5"/>
<evidence type="ECO:0000313" key="12">
    <source>
        <dbReference type="EMBL" id="MUI34818.1"/>
    </source>
</evidence>
<dbReference type="OMA" id="NLFCMVH"/>
<dbReference type="EMBL" id="NSNE01000004">
    <property type="protein sequence ID" value="RPM19317.1"/>
    <property type="molecule type" value="Genomic_DNA"/>
</dbReference>
<evidence type="ECO:0000256" key="6">
    <source>
        <dbReference type="ARBA" id="ARBA00045291"/>
    </source>
</evidence>
<comment type="similarity">
    <text evidence="3">Belongs to the Ahb/Nir family.</text>
</comment>
<evidence type="ECO:0000256" key="4">
    <source>
        <dbReference type="ARBA" id="ARBA00023465"/>
    </source>
</evidence>